<name>M6BXD8_LEPBO</name>
<proteinExistence type="predicted"/>
<comment type="caution">
    <text evidence="1">The sequence shown here is derived from an EMBL/GenBank/DDBJ whole genome shotgun (WGS) entry which is preliminary data.</text>
</comment>
<dbReference type="PATRIC" id="fig|1218567.3.peg.1233"/>
<evidence type="ECO:0000313" key="1">
    <source>
        <dbReference type="EMBL" id="EMJ83191.1"/>
    </source>
</evidence>
<protein>
    <submittedName>
        <fullName evidence="1">Uncharacterized protein</fullName>
    </submittedName>
</protein>
<evidence type="ECO:0000313" key="2">
    <source>
        <dbReference type="Proteomes" id="UP000011873"/>
    </source>
</evidence>
<dbReference type="EMBL" id="ANMU01000050">
    <property type="protein sequence ID" value="EMJ83191.1"/>
    <property type="molecule type" value="Genomic_DNA"/>
</dbReference>
<accession>M6BXD8</accession>
<dbReference type="AlphaFoldDB" id="M6BXD8"/>
<gene>
    <name evidence="1" type="ORF">LEP1GSC016_2626</name>
</gene>
<organism evidence="1 2">
    <name type="scientific">Leptospira borgpetersenii serovar Hardjo-bovis str. Sponselee</name>
    <dbReference type="NCBI Taxonomy" id="1303729"/>
    <lineage>
        <taxon>Bacteria</taxon>
        <taxon>Pseudomonadati</taxon>
        <taxon>Spirochaetota</taxon>
        <taxon>Spirochaetia</taxon>
        <taxon>Leptospirales</taxon>
        <taxon>Leptospiraceae</taxon>
        <taxon>Leptospira</taxon>
    </lineage>
</organism>
<sequence>MKFTSDSSRLSDSKSQNPSLLCQKDQAAKFCLNFGTEPYIELILYTVSFLTQILV</sequence>
<dbReference type="Proteomes" id="UP000011873">
    <property type="component" value="Unassembled WGS sequence"/>
</dbReference>
<reference evidence="1 2" key="1">
    <citation type="submission" date="2013-01" db="EMBL/GenBank/DDBJ databases">
        <authorList>
            <person name="Harkins D.M."/>
            <person name="Durkin A.S."/>
            <person name="Brinkac L.M."/>
            <person name="Haft D.H."/>
            <person name="Selengut J.D."/>
            <person name="Sanka R."/>
            <person name="DePew J."/>
            <person name="Purushe J."/>
            <person name="Galloway R.L."/>
            <person name="Vinetz J.M."/>
            <person name="Sutton G.G."/>
            <person name="Nierman W.C."/>
            <person name="Fouts D.E."/>
        </authorList>
    </citation>
    <scope>NUCLEOTIDE SEQUENCE [LARGE SCALE GENOMIC DNA]</scope>
    <source>
        <strain evidence="1 2">Sponselee CDC</strain>
    </source>
</reference>